<gene>
    <name evidence="1" type="ORF">L195_g054039</name>
</gene>
<evidence type="ECO:0000313" key="1">
    <source>
        <dbReference type="EMBL" id="PNX64477.1"/>
    </source>
</evidence>
<name>A0A2K3KDV1_TRIPR</name>
<dbReference type="AlphaFoldDB" id="A0A2K3KDV1"/>
<protein>
    <submittedName>
        <fullName evidence="1">Uncharacterized protein</fullName>
    </submittedName>
</protein>
<dbReference type="EMBL" id="ASHM01093158">
    <property type="protein sequence ID" value="PNX64477.1"/>
    <property type="molecule type" value="Genomic_DNA"/>
</dbReference>
<comment type="caution">
    <text evidence="1">The sequence shown here is derived from an EMBL/GenBank/DDBJ whole genome shotgun (WGS) entry which is preliminary data.</text>
</comment>
<sequence>SYQNKKKDCKGIYLIHQSVDEINFDKISTCTSSKEACDIMKKCHAEGTKVKKVKLQTLKGSTSMLRWKNKKRLKTFLIELE</sequence>
<reference evidence="1 2" key="2">
    <citation type="journal article" date="2017" name="Front. Plant Sci.">
        <title>Gene Classification and Mining of Molecular Markers Useful in Red Clover (Trifolium pratense) Breeding.</title>
        <authorList>
            <person name="Istvanek J."/>
            <person name="Dluhosova J."/>
            <person name="Dluhos P."/>
            <person name="Patkova L."/>
            <person name="Nedelnik J."/>
            <person name="Repkova J."/>
        </authorList>
    </citation>
    <scope>NUCLEOTIDE SEQUENCE [LARGE SCALE GENOMIC DNA]</scope>
    <source>
        <strain evidence="2">cv. Tatra</strain>
        <tissue evidence="1">Young leaves</tissue>
    </source>
</reference>
<feature type="non-terminal residue" evidence="1">
    <location>
        <position position="1"/>
    </location>
</feature>
<reference evidence="1 2" key="1">
    <citation type="journal article" date="2014" name="Am. J. Bot.">
        <title>Genome assembly and annotation for red clover (Trifolium pratense; Fabaceae).</title>
        <authorList>
            <person name="Istvanek J."/>
            <person name="Jaros M."/>
            <person name="Krenek A."/>
            <person name="Repkova J."/>
        </authorList>
    </citation>
    <scope>NUCLEOTIDE SEQUENCE [LARGE SCALE GENOMIC DNA]</scope>
    <source>
        <strain evidence="2">cv. Tatra</strain>
        <tissue evidence="1">Young leaves</tissue>
    </source>
</reference>
<accession>A0A2K3KDV1</accession>
<organism evidence="1 2">
    <name type="scientific">Trifolium pratense</name>
    <name type="common">Red clover</name>
    <dbReference type="NCBI Taxonomy" id="57577"/>
    <lineage>
        <taxon>Eukaryota</taxon>
        <taxon>Viridiplantae</taxon>
        <taxon>Streptophyta</taxon>
        <taxon>Embryophyta</taxon>
        <taxon>Tracheophyta</taxon>
        <taxon>Spermatophyta</taxon>
        <taxon>Magnoliopsida</taxon>
        <taxon>eudicotyledons</taxon>
        <taxon>Gunneridae</taxon>
        <taxon>Pentapetalae</taxon>
        <taxon>rosids</taxon>
        <taxon>fabids</taxon>
        <taxon>Fabales</taxon>
        <taxon>Fabaceae</taxon>
        <taxon>Papilionoideae</taxon>
        <taxon>50 kb inversion clade</taxon>
        <taxon>NPAAA clade</taxon>
        <taxon>Hologalegina</taxon>
        <taxon>IRL clade</taxon>
        <taxon>Trifolieae</taxon>
        <taxon>Trifolium</taxon>
    </lineage>
</organism>
<evidence type="ECO:0000313" key="2">
    <source>
        <dbReference type="Proteomes" id="UP000236291"/>
    </source>
</evidence>
<proteinExistence type="predicted"/>
<dbReference type="Proteomes" id="UP000236291">
    <property type="component" value="Unassembled WGS sequence"/>
</dbReference>